<dbReference type="InterPro" id="IPR028994">
    <property type="entry name" value="Integrin_alpha_N"/>
</dbReference>
<dbReference type="Proteomes" id="UP000316921">
    <property type="component" value="Chromosome"/>
</dbReference>
<gene>
    <name evidence="3" type="ORF">Pla133_10160</name>
</gene>
<evidence type="ECO:0000313" key="3">
    <source>
        <dbReference type="EMBL" id="QDU65950.1"/>
    </source>
</evidence>
<name>A0A518BG45_9BACT</name>
<dbReference type="PANTHER" id="PTHR46580:SF2">
    <property type="entry name" value="MAM DOMAIN-CONTAINING PROTEIN"/>
    <property type="match status" value="1"/>
</dbReference>
<dbReference type="SUPFAM" id="SSF69318">
    <property type="entry name" value="Integrin alpha N-terminal domain"/>
    <property type="match status" value="1"/>
</dbReference>
<reference evidence="3 4" key="1">
    <citation type="submission" date="2019-02" db="EMBL/GenBank/DDBJ databases">
        <title>Deep-cultivation of Planctomycetes and their phenomic and genomic characterization uncovers novel biology.</title>
        <authorList>
            <person name="Wiegand S."/>
            <person name="Jogler M."/>
            <person name="Boedeker C."/>
            <person name="Pinto D."/>
            <person name="Vollmers J."/>
            <person name="Rivas-Marin E."/>
            <person name="Kohn T."/>
            <person name="Peeters S.H."/>
            <person name="Heuer A."/>
            <person name="Rast P."/>
            <person name="Oberbeckmann S."/>
            <person name="Bunk B."/>
            <person name="Jeske O."/>
            <person name="Meyerdierks A."/>
            <person name="Storesund J.E."/>
            <person name="Kallscheuer N."/>
            <person name="Luecker S."/>
            <person name="Lage O.M."/>
            <person name="Pohl T."/>
            <person name="Merkel B.J."/>
            <person name="Hornburger P."/>
            <person name="Mueller R.-W."/>
            <person name="Bruemmer F."/>
            <person name="Labrenz M."/>
            <person name="Spormann A.M."/>
            <person name="Op den Camp H."/>
            <person name="Overmann J."/>
            <person name="Amann R."/>
            <person name="Jetten M.S.M."/>
            <person name="Mascher T."/>
            <person name="Medema M.H."/>
            <person name="Devos D.P."/>
            <person name="Kaster A.-K."/>
            <person name="Ovreas L."/>
            <person name="Rohde M."/>
            <person name="Galperin M.Y."/>
            <person name="Jogler C."/>
        </authorList>
    </citation>
    <scope>NUCLEOTIDE SEQUENCE [LARGE SCALE GENOMIC DNA]</scope>
    <source>
        <strain evidence="3 4">Pla133</strain>
    </source>
</reference>
<dbReference type="EMBL" id="CP036287">
    <property type="protein sequence ID" value="QDU65950.1"/>
    <property type="molecule type" value="Genomic_DNA"/>
</dbReference>
<dbReference type="PANTHER" id="PTHR46580">
    <property type="entry name" value="SENSOR KINASE-RELATED"/>
    <property type="match status" value="1"/>
</dbReference>
<dbReference type="RefSeq" id="WP_145063053.1">
    <property type="nucleotide sequence ID" value="NZ_CP036287.1"/>
</dbReference>
<evidence type="ECO:0000313" key="4">
    <source>
        <dbReference type="Proteomes" id="UP000316921"/>
    </source>
</evidence>
<dbReference type="KEGG" id="pbap:Pla133_10160"/>
<accession>A0A518BG45</accession>
<feature type="chain" id="PRO_5021705965" description="FG-GAP repeat protein" evidence="2">
    <location>
        <begin position="21"/>
        <end position="703"/>
    </location>
</feature>
<keyword evidence="4" id="KW-1185">Reference proteome</keyword>
<evidence type="ECO:0000256" key="1">
    <source>
        <dbReference type="ARBA" id="ARBA00022729"/>
    </source>
</evidence>
<sequence length="703" mass="72794" precursor="true">MPRSFLALAALVTLAPAVDAQVFLENTTAIPQDAPANNSNSEEVEFSDVDLDGDWDAGFADGGDYFNDQNRLWINQGGLQTGASGTFVDETATRFPTVNDASRDLDFADIDDDGDPDAYIANHAGIVNQTSKFWINTGGEQAGTLGYFVDETASRWVGLGGPGSSIAPTLVLPGGGFIDWSADGDFADLDNDGDLDLIHTSYGGAFGGQVPTRLFLNDGDGYFTEFNPSGFQLASVNIATGDPALWADGVQLNNTTDTTGVEADITTNGTDAEVYDIDGDLDLDLLLGAVNGPPRFFGNKLQETGSLGFRDVTAVVLPLDDISPNGKYEVEVGDLDGDRDIDIIGINWGQGPFGYNEGVYELVGTSYTYLGDLPNSWSDDEEGELLDFDNDGDLDVFIANFSGIDRLYENGDSGPVFGLVEVPAAEAGLASSPGVSRDADAADVDGDGDLDLFVTLGTPGSKNRFFENLTQVPDSTPPRVFGGEDLGDAPAAPGVRSIRVAVLDNAPQLVTAAATVEFTVRVDGVTIAAAPAKWSGGQVFRAEVPANLVGPVTLLPRAIDEGGNQGFGTEVSYQASGSAGTSFGASTPSSAGTPKLRALSVPFPGEDLWLGVSDLESASAGFFGLGTQAVPGGLALGDGLVLNVLGSFLVLPALAYPNGDALFVAPIPPGLPSGVQFHAQYVALGGTLGATFASSAGLTLTIP</sequence>
<proteinExistence type="predicted"/>
<organism evidence="3 4">
    <name type="scientific">Engelhardtia mirabilis</name>
    <dbReference type="NCBI Taxonomy" id="2528011"/>
    <lineage>
        <taxon>Bacteria</taxon>
        <taxon>Pseudomonadati</taxon>
        <taxon>Planctomycetota</taxon>
        <taxon>Planctomycetia</taxon>
        <taxon>Planctomycetia incertae sedis</taxon>
        <taxon>Engelhardtia</taxon>
    </lineage>
</organism>
<feature type="signal peptide" evidence="2">
    <location>
        <begin position="1"/>
        <end position="20"/>
    </location>
</feature>
<dbReference type="Pfam" id="PF13517">
    <property type="entry name" value="FG-GAP_3"/>
    <property type="match status" value="1"/>
</dbReference>
<evidence type="ECO:0000256" key="2">
    <source>
        <dbReference type="SAM" id="SignalP"/>
    </source>
</evidence>
<dbReference type="InterPro" id="IPR013517">
    <property type="entry name" value="FG-GAP"/>
</dbReference>
<dbReference type="AlphaFoldDB" id="A0A518BG45"/>
<protein>
    <recommendedName>
        <fullName evidence="5">FG-GAP repeat protein</fullName>
    </recommendedName>
</protein>
<evidence type="ECO:0008006" key="5">
    <source>
        <dbReference type="Google" id="ProtNLM"/>
    </source>
</evidence>
<keyword evidence="1 2" id="KW-0732">Signal</keyword>